<protein>
    <submittedName>
        <fullName evidence="2">Uncharacterized protein</fullName>
    </submittedName>
</protein>
<feature type="compositionally biased region" description="Low complexity" evidence="1">
    <location>
        <begin position="204"/>
        <end position="214"/>
    </location>
</feature>
<feature type="compositionally biased region" description="Basic residues" evidence="1">
    <location>
        <begin position="222"/>
        <end position="244"/>
    </location>
</feature>
<evidence type="ECO:0000313" key="2">
    <source>
        <dbReference type="EMBL" id="KAH0555970.1"/>
    </source>
</evidence>
<feature type="compositionally biased region" description="Pro residues" evidence="1">
    <location>
        <begin position="352"/>
        <end position="362"/>
    </location>
</feature>
<dbReference type="Proteomes" id="UP000750711">
    <property type="component" value="Unassembled WGS sequence"/>
</dbReference>
<feature type="region of interest" description="Disordered" evidence="1">
    <location>
        <begin position="549"/>
        <end position="582"/>
    </location>
</feature>
<feature type="region of interest" description="Disordered" evidence="1">
    <location>
        <begin position="204"/>
        <end position="533"/>
    </location>
</feature>
<feature type="region of interest" description="Disordered" evidence="1">
    <location>
        <begin position="601"/>
        <end position="654"/>
    </location>
</feature>
<dbReference type="AlphaFoldDB" id="A0A9P8L800"/>
<feature type="compositionally biased region" description="Polar residues" evidence="1">
    <location>
        <begin position="442"/>
        <end position="451"/>
    </location>
</feature>
<gene>
    <name evidence="2" type="ORF">GP486_006088</name>
</gene>
<feature type="region of interest" description="Disordered" evidence="1">
    <location>
        <begin position="688"/>
        <end position="725"/>
    </location>
</feature>
<evidence type="ECO:0000256" key="1">
    <source>
        <dbReference type="SAM" id="MobiDB-lite"/>
    </source>
</evidence>
<feature type="compositionally biased region" description="Acidic residues" evidence="1">
    <location>
        <begin position="494"/>
        <end position="516"/>
    </location>
</feature>
<organism evidence="2 3">
    <name type="scientific">Trichoglossum hirsutum</name>
    <dbReference type="NCBI Taxonomy" id="265104"/>
    <lineage>
        <taxon>Eukaryota</taxon>
        <taxon>Fungi</taxon>
        <taxon>Dikarya</taxon>
        <taxon>Ascomycota</taxon>
        <taxon>Pezizomycotina</taxon>
        <taxon>Geoglossomycetes</taxon>
        <taxon>Geoglossales</taxon>
        <taxon>Geoglossaceae</taxon>
        <taxon>Trichoglossum</taxon>
    </lineage>
</organism>
<keyword evidence="3" id="KW-1185">Reference proteome</keyword>
<accession>A0A9P8L800</accession>
<reference evidence="2" key="1">
    <citation type="submission" date="2021-03" db="EMBL/GenBank/DDBJ databases">
        <title>Comparative genomics and phylogenomic investigation of the class Geoglossomycetes provide insights into ecological specialization and systematics.</title>
        <authorList>
            <person name="Melie T."/>
            <person name="Pirro S."/>
            <person name="Miller A.N."/>
            <person name="Quandt A."/>
        </authorList>
    </citation>
    <scope>NUCLEOTIDE SEQUENCE</scope>
    <source>
        <strain evidence="2">CAQ_001_2017</strain>
    </source>
</reference>
<proteinExistence type="predicted"/>
<name>A0A9P8L800_9PEZI</name>
<dbReference type="EMBL" id="JAGHQM010001280">
    <property type="protein sequence ID" value="KAH0555970.1"/>
    <property type="molecule type" value="Genomic_DNA"/>
</dbReference>
<feature type="compositionally biased region" description="Acidic residues" evidence="1">
    <location>
        <begin position="309"/>
        <end position="334"/>
    </location>
</feature>
<evidence type="ECO:0000313" key="3">
    <source>
        <dbReference type="Proteomes" id="UP000750711"/>
    </source>
</evidence>
<sequence>MAPYRPNGQSRRSGARGYVDHDFYEGLPVRHWRRTTVQVGVPPKPETPSRLLQPELPLPKEANLLSQMSRALLQAARAGTINKTPPAEEEVVAKEGEDEEDDEERGFVASRWSLVPRHLEGPEPEYLAKKRKGLELRATTSGAGAGAGGGMAKKAKVRRTDAEGNAYVEEVVITDGQKVEGEVIVELPTADATVPGVVAEGVGVVSSDGVAVTTESIQPTPPRRRPPPPRRKPKGPGRGRKRKVQFVPGAEGAEGTVVRGVAPTAADGSLIENGPSSGEKTLPRVGLEGAFGNDDGDTEMMDDSNLRDGDEEDDDNDECDEGDEGDDDDREEGELTPSPTPDDSTSCVNIDPPKPQEPPQPIVPNLVHPLPPRPDIQAPAADPVRRSASSSPDLPLAAGQKGDPLAKEADGGVPDSLSPGKGASASADDRTPASPRGRTVENEPTQDNPTQELLAHDSPAPEEPVQGSPVREGPAREDLPQENSPPQSLPQEDPLQEDPLQEDLLQEDLLQEDPLQEDPLQGDPLQEDLLHEALSRESLPLEVLPLEGLPREGLPREGLPHESLPHESLPHEELSHGNLPHEDLLQEELLRESLLQEDLLQEDLLQEGEPHGDLIQETLAQEDPAPLHQSIEPGETTEKATPPADIVAAPAKTTTDATVEAIEASEEAHLPDGEIDLFGSLEKHLAEHSSIHSAAENPPATVEGLPDDATITTDMNDALEGGEAE</sequence>
<feature type="compositionally biased region" description="Low complexity" evidence="1">
    <location>
        <begin position="387"/>
        <end position="398"/>
    </location>
</feature>
<comment type="caution">
    <text evidence="2">The sequence shown here is derived from an EMBL/GenBank/DDBJ whole genome shotgun (WGS) entry which is preliminary data.</text>
</comment>
<feature type="region of interest" description="Disordered" evidence="1">
    <location>
        <begin position="78"/>
        <end position="108"/>
    </location>
</feature>